<dbReference type="AlphaFoldDB" id="A0A0A1U3E4"/>
<dbReference type="InterPro" id="IPR051092">
    <property type="entry name" value="FYVE_RhoGEF_PH"/>
</dbReference>
<evidence type="ECO:0000313" key="4">
    <source>
        <dbReference type="Proteomes" id="UP000014680"/>
    </source>
</evidence>
<dbReference type="Pfam" id="PF00621">
    <property type="entry name" value="RhoGEF"/>
    <property type="match status" value="1"/>
</dbReference>
<feature type="domain" description="DH" evidence="2">
    <location>
        <begin position="8"/>
        <end position="193"/>
    </location>
</feature>
<proteinExistence type="predicted"/>
<dbReference type="InterPro" id="IPR035899">
    <property type="entry name" value="DBL_dom_sf"/>
</dbReference>
<dbReference type="SUPFAM" id="SSF50729">
    <property type="entry name" value="PH domain-like"/>
    <property type="match status" value="1"/>
</dbReference>
<sequence>MSLNQDNKREKIIQEIYDVEVCYVKCLQIGLTHYYNHLLNDKPQIISQKQTEDLFHCYDQVYSTTKQFLLELQSSNDAHTLSQNIGELFERFIKNFQAYYQYIGNIPLSFHTLAQLEQSKTNASYLEQLKNAIPDQNKDGLLFYLIFPVQHPARYNLLLRELLKNTQQTDLDYPHLVAAIEETKKLADYGANAINDAQRDKELVLVEKRVSGYPGTLVDPHRVLLKEGSLLIESEQKTNYQYILLFNDILICGKGDEKHVEVSHVYDVKMIIVKDITTPVNSFEISIDNTSFILSAKTELSKQSWMEAIEKAVKEVKHVKEETHAK</sequence>
<protein>
    <submittedName>
        <fullName evidence="3">FYVE, RhoGEF and PH domain containing protein, putative</fullName>
    </submittedName>
</protein>
<dbReference type="PANTHER" id="PTHR12673:SF263">
    <property type="entry name" value="PLECKSTRIN DOMAIN-CONTAINING PROTEIN"/>
    <property type="match status" value="1"/>
</dbReference>
<dbReference type="InterPro" id="IPR011993">
    <property type="entry name" value="PH-like_dom_sf"/>
</dbReference>
<accession>A0A0A1U3E4</accession>
<dbReference type="Proteomes" id="UP000014680">
    <property type="component" value="Unassembled WGS sequence"/>
</dbReference>
<dbReference type="PROSITE" id="PS50003">
    <property type="entry name" value="PH_DOMAIN"/>
    <property type="match status" value="1"/>
</dbReference>
<dbReference type="KEGG" id="eiv:EIN_191960"/>
<dbReference type="InterPro" id="IPR000219">
    <property type="entry name" value="DH_dom"/>
</dbReference>
<dbReference type="PANTHER" id="PTHR12673">
    <property type="entry name" value="FACIOGENITAL DYSPLASIA PROTEIN"/>
    <property type="match status" value="1"/>
</dbReference>
<dbReference type="SMART" id="SM00233">
    <property type="entry name" value="PH"/>
    <property type="match status" value="1"/>
</dbReference>
<dbReference type="GeneID" id="14887664"/>
<dbReference type="SUPFAM" id="SSF48065">
    <property type="entry name" value="DBL homology domain (DH-domain)"/>
    <property type="match status" value="1"/>
</dbReference>
<dbReference type="Pfam" id="PF00169">
    <property type="entry name" value="PH"/>
    <property type="match status" value="1"/>
</dbReference>
<dbReference type="OrthoDB" id="660555at2759"/>
<dbReference type="PROSITE" id="PS50010">
    <property type="entry name" value="DH_2"/>
    <property type="match status" value="1"/>
</dbReference>
<evidence type="ECO:0000259" key="2">
    <source>
        <dbReference type="PROSITE" id="PS50010"/>
    </source>
</evidence>
<dbReference type="VEuPathDB" id="AmoebaDB:EIN_191960"/>
<dbReference type="Gene3D" id="1.20.900.10">
    <property type="entry name" value="Dbl homology (DH) domain"/>
    <property type="match status" value="1"/>
</dbReference>
<keyword evidence="4" id="KW-1185">Reference proteome</keyword>
<dbReference type="SMART" id="SM00325">
    <property type="entry name" value="RhoGEF"/>
    <property type="match status" value="1"/>
</dbReference>
<dbReference type="GO" id="GO:0005085">
    <property type="term" value="F:guanyl-nucleotide exchange factor activity"/>
    <property type="evidence" value="ECO:0007669"/>
    <property type="project" value="InterPro"/>
</dbReference>
<name>A0A0A1U3E4_ENTIV</name>
<dbReference type="GO" id="GO:0005737">
    <property type="term" value="C:cytoplasm"/>
    <property type="evidence" value="ECO:0007669"/>
    <property type="project" value="TreeGrafter"/>
</dbReference>
<dbReference type="Gene3D" id="2.30.29.30">
    <property type="entry name" value="Pleckstrin-homology domain (PH domain)/Phosphotyrosine-binding domain (PTB)"/>
    <property type="match status" value="1"/>
</dbReference>
<dbReference type="InterPro" id="IPR001849">
    <property type="entry name" value="PH_domain"/>
</dbReference>
<dbReference type="EMBL" id="KB206707">
    <property type="protein sequence ID" value="ELP88667.1"/>
    <property type="molecule type" value="Genomic_DNA"/>
</dbReference>
<reference evidence="3 4" key="1">
    <citation type="submission" date="2012-10" db="EMBL/GenBank/DDBJ databases">
        <authorList>
            <person name="Zafar N."/>
            <person name="Inman J."/>
            <person name="Hall N."/>
            <person name="Lorenzi H."/>
            <person name="Caler E."/>
        </authorList>
    </citation>
    <scope>NUCLEOTIDE SEQUENCE [LARGE SCALE GENOMIC DNA]</scope>
    <source>
        <strain evidence="3 4">IP1</strain>
    </source>
</reference>
<evidence type="ECO:0000259" key="1">
    <source>
        <dbReference type="PROSITE" id="PS50003"/>
    </source>
</evidence>
<organism evidence="3 4">
    <name type="scientific">Entamoeba invadens IP1</name>
    <dbReference type="NCBI Taxonomy" id="370355"/>
    <lineage>
        <taxon>Eukaryota</taxon>
        <taxon>Amoebozoa</taxon>
        <taxon>Evosea</taxon>
        <taxon>Archamoebae</taxon>
        <taxon>Mastigamoebida</taxon>
        <taxon>Entamoebidae</taxon>
        <taxon>Entamoeba</taxon>
    </lineage>
</organism>
<dbReference type="RefSeq" id="XP_004255438.1">
    <property type="nucleotide sequence ID" value="XM_004255390.1"/>
</dbReference>
<gene>
    <name evidence="3" type="ORF">EIN_191960</name>
</gene>
<evidence type="ECO:0000313" key="3">
    <source>
        <dbReference type="EMBL" id="ELP88667.1"/>
    </source>
</evidence>
<feature type="domain" description="PH" evidence="1">
    <location>
        <begin position="223"/>
        <end position="314"/>
    </location>
</feature>